<dbReference type="AlphaFoldDB" id="A0AAD5W2I0"/>
<gene>
    <name evidence="2" type="ORF">NP233_g1791</name>
</gene>
<protein>
    <submittedName>
        <fullName evidence="2">Uncharacterized protein</fullName>
    </submittedName>
</protein>
<proteinExistence type="predicted"/>
<organism evidence="2 3">
    <name type="scientific">Leucocoprinus birnbaumii</name>
    <dbReference type="NCBI Taxonomy" id="56174"/>
    <lineage>
        <taxon>Eukaryota</taxon>
        <taxon>Fungi</taxon>
        <taxon>Dikarya</taxon>
        <taxon>Basidiomycota</taxon>
        <taxon>Agaricomycotina</taxon>
        <taxon>Agaricomycetes</taxon>
        <taxon>Agaricomycetidae</taxon>
        <taxon>Agaricales</taxon>
        <taxon>Agaricineae</taxon>
        <taxon>Agaricaceae</taxon>
        <taxon>Leucocoprinus</taxon>
    </lineage>
</organism>
<dbReference type="Proteomes" id="UP001213000">
    <property type="component" value="Unassembled WGS sequence"/>
</dbReference>
<keyword evidence="3" id="KW-1185">Reference proteome</keyword>
<comment type="caution">
    <text evidence="2">The sequence shown here is derived from an EMBL/GenBank/DDBJ whole genome shotgun (WGS) entry which is preliminary data.</text>
</comment>
<dbReference type="EMBL" id="JANIEX010000069">
    <property type="protein sequence ID" value="KAJ3574412.1"/>
    <property type="molecule type" value="Genomic_DNA"/>
</dbReference>
<evidence type="ECO:0000256" key="1">
    <source>
        <dbReference type="SAM" id="MobiDB-lite"/>
    </source>
</evidence>
<evidence type="ECO:0000313" key="3">
    <source>
        <dbReference type="Proteomes" id="UP001213000"/>
    </source>
</evidence>
<sequence>MPNVRWPLSLQGYGRLAVPSRFKTTPTTPFTPLRVANIDKSEDSELLNANINRVYVIPYLKTQFGAASRHALPHLPVGMLKLGSMSRGPPAPSRPILPPGLSIPEAEKPTGKFCPPLKQL</sequence>
<feature type="compositionally biased region" description="Pro residues" evidence="1">
    <location>
        <begin position="89"/>
        <end position="98"/>
    </location>
</feature>
<name>A0AAD5W2I0_9AGAR</name>
<accession>A0AAD5W2I0</accession>
<evidence type="ECO:0000313" key="2">
    <source>
        <dbReference type="EMBL" id="KAJ3574412.1"/>
    </source>
</evidence>
<reference evidence="2" key="1">
    <citation type="submission" date="2022-07" db="EMBL/GenBank/DDBJ databases">
        <title>Genome Sequence of Leucocoprinus birnbaumii.</title>
        <authorList>
            <person name="Buettner E."/>
        </authorList>
    </citation>
    <scope>NUCLEOTIDE SEQUENCE</scope>
    <source>
        <strain evidence="2">VT141</strain>
    </source>
</reference>
<feature type="region of interest" description="Disordered" evidence="1">
    <location>
        <begin position="84"/>
        <end position="120"/>
    </location>
</feature>